<sequence>MIHWNTTTLSPPTLVRRFTNQKIWSKVQSGGTAAEWNFDMFPCHTQAVERSVKLVTEASQKFAGSNSRDCFIRTTLLSRSSIPSFSNKPYFNVPKETESK</sequence>
<evidence type="ECO:0000313" key="1">
    <source>
        <dbReference type="EMBL" id="GBN23534.1"/>
    </source>
</evidence>
<keyword evidence="2" id="KW-1185">Reference proteome</keyword>
<gene>
    <name evidence="1" type="ORF">AVEN_102269_1</name>
</gene>
<reference evidence="1 2" key="1">
    <citation type="journal article" date="2019" name="Sci. Rep.">
        <title>Orb-weaving spider Araneus ventricosus genome elucidates the spidroin gene catalogue.</title>
        <authorList>
            <person name="Kono N."/>
            <person name="Nakamura H."/>
            <person name="Ohtoshi R."/>
            <person name="Moran D.A.P."/>
            <person name="Shinohara A."/>
            <person name="Yoshida Y."/>
            <person name="Fujiwara M."/>
            <person name="Mori M."/>
            <person name="Tomita M."/>
            <person name="Arakawa K."/>
        </authorList>
    </citation>
    <scope>NUCLEOTIDE SEQUENCE [LARGE SCALE GENOMIC DNA]</scope>
</reference>
<proteinExistence type="predicted"/>
<dbReference type="EMBL" id="BGPR01007007">
    <property type="protein sequence ID" value="GBN23534.1"/>
    <property type="molecule type" value="Genomic_DNA"/>
</dbReference>
<dbReference type="PANTHER" id="PTHR46409:SF1">
    <property type="entry name" value="HTH PSQ-TYPE DOMAIN-CONTAINING PROTEIN"/>
    <property type="match status" value="1"/>
</dbReference>
<organism evidence="1 2">
    <name type="scientific">Araneus ventricosus</name>
    <name type="common">Orbweaver spider</name>
    <name type="synonym">Epeira ventricosa</name>
    <dbReference type="NCBI Taxonomy" id="182803"/>
    <lineage>
        <taxon>Eukaryota</taxon>
        <taxon>Metazoa</taxon>
        <taxon>Ecdysozoa</taxon>
        <taxon>Arthropoda</taxon>
        <taxon>Chelicerata</taxon>
        <taxon>Arachnida</taxon>
        <taxon>Araneae</taxon>
        <taxon>Araneomorphae</taxon>
        <taxon>Entelegynae</taxon>
        <taxon>Araneoidea</taxon>
        <taxon>Araneidae</taxon>
        <taxon>Araneus</taxon>
    </lineage>
</organism>
<protein>
    <submittedName>
        <fullName evidence="1">Uncharacterized protein</fullName>
    </submittedName>
</protein>
<comment type="caution">
    <text evidence="1">The sequence shown here is derived from an EMBL/GenBank/DDBJ whole genome shotgun (WGS) entry which is preliminary data.</text>
</comment>
<dbReference type="PANTHER" id="PTHR46409">
    <property type="entry name" value="HTH PSQ-TYPE DOMAIN-CONTAINING PROTEIN"/>
    <property type="match status" value="1"/>
</dbReference>
<evidence type="ECO:0000313" key="2">
    <source>
        <dbReference type="Proteomes" id="UP000499080"/>
    </source>
</evidence>
<dbReference type="OrthoDB" id="6771835at2759"/>
<dbReference type="Proteomes" id="UP000499080">
    <property type="component" value="Unassembled WGS sequence"/>
</dbReference>
<accession>A0A4Y2MAL5</accession>
<dbReference type="AlphaFoldDB" id="A0A4Y2MAL5"/>
<name>A0A4Y2MAL5_ARAVE</name>